<dbReference type="GO" id="GO:0005506">
    <property type="term" value="F:iron ion binding"/>
    <property type="evidence" value="ECO:0007669"/>
    <property type="project" value="InterPro"/>
</dbReference>
<evidence type="ECO:0000256" key="6">
    <source>
        <dbReference type="ARBA" id="ARBA00023004"/>
    </source>
</evidence>
<dbReference type="InterPro" id="IPR017972">
    <property type="entry name" value="Cyt_P450_CS"/>
</dbReference>
<evidence type="ECO:0000313" key="10">
    <source>
        <dbReference type="EMBL" id="ETS85581.1"/>
    </source>
</evidence>
<dbReference type="Proteomes" id="UP000030651">
    <property type="component" value="Unassembled WGS sequence"/>
</dbReference>
<dbReference type="InterPro" id="IPR050121">
    <property type="entry name" value="Cytochrome_P450_monoxygenase"/>
</dbReference>
<feature type="binding site" description="axial binding residue" evidence="8">
    <location>
        <position position="312"/>
    </location>
    <ligand>
        <name>heme</name>
        <dbReference type="ChEBI" id="CHEBI:30413"/>
    </ligand>
    <ligandPart>
        <name>Fe</name>
        <dbReference type="ChEBI" id="CHEBI:18248"/>
    </ligandPart>
</feature>
<evidence type="ECO:0000313" key="11">
    <source>
        <dbReference type="Proteomes" id="UP000030651"/>
    </source>
</evidence>
<accession>W3XK10</accession>
<comment type="similarity">
    <text evidence="2 9">Belongs to the cytochrome P450 family.</text>
</comment>
<dbReference type="eggNOG" id="KOG0158">
    <property type="taxonomic scope" value="Eukaryota"/>
</dbReference>
<sequence length="374" mass="42634">MAYERDPERHASQVKMYQSAFRTQALRDQEDVIHLHIDTLVKQLLRLSNANGSVDMARAAEWLTFDIIGDLTFGESFGAVEKAQSHAWVDMLLNALYGTTVMAMTKRAPILQYLLPWLIPKSALESLALHQQFTFEKVRRRIEIGDSNRREDLFAHVIRNKLQTEEQMVQEATLFLMAGAETAATTLTTAFYFIIRHPDVQQKLHTELDKAFSSYESITGDAVAKLPYLNAVLEETMRTFPPVPPGPPRVSPGEYVDGIYVPKGTYVSTDIMSLHRHPLNAPSPHTFDPERWLKNDREKPYTAPFSIGPRMCIGVNLAWLEMRVTLAKIAYAYDWKFATDPGDWPNTCRLTQLWKKPALKCLFSPRSTEHSHKA</sequence>
<dbReference type="PRINTS" id="PR00463">
    <property type="entry name" value="EP450I"/>
</dbReference>
<keyword evidence="3 8" id="KW-0349">Heme</keyword>
<dbReference type="Pfam" id="PF00067">
    <property type="entry name" value="p450"/>
    <property type="match status" value="1"/>
</dbReference>
<dbReference type="OrthoDB" id="1470350at2759"/>
<dbReference type="GO" id="GO:0016705">
    <property type="term" value="F:oxidoreductase activity, acting on paired donors, with incorporation or reduction of molecular oxygen"/>
    <property type="evidence" value="ECO:0007669"/>
    <property type="project" value="InterPro"/>
</dbReference>
<dbReference type="STRING" id="1229662.W3XK10"/>
<evidence type="ECO:0000256" key="7">
    <source>
        <dbReference type="ARBA" id="ARBA00023033"/>
    </source>
</evidence>
<name>W3XK10_PESFW</name>
<evidence type="ECO:0000256" key="3">
    <source>
        <dbReference type="ARBA" id="ARBA00022617"/>
    </source>
</evidence>
<protein>
    <submittedName>
        <fullName evidence="10">Uncharacterized protein</fullName>
    </submittedName>
</protein>
<dbReference type="PANTHER" id="PTHR24305">
    <property type="entry name" value="CYTOCHROME P450"/>
    <property type="match status" value="1"/>
</dbReference>
<dbReference type="GO" id="GO:0020037">
    <property type="term" value="F:heme binding"/>
    <property type="evidence" value="ECO:0007669"/>
    <property type="project" value="InterPro"/>
</dbReference>
<dbReference type="InterPro" id="IPR002401">
    <property type="entry name" value="Cyt_P450_E_grp-I"/>
</dbReference>
<dbReference type="InterPro" id="IPR036396">
    <property type="entry name" value="Cyt_P450_sf"/>
</dbReference>
<dbReference type="SUPFAM" id="SSF48264">
    <property type="entry name" value="Cytochrome P450"/>
    <property type="match status" value="1"/>
</dbReference>
<proteinExistence type="inferred from homology"/>
<dbReference type="AlphaFoldDB" id="W3XK10"/>
<keyword evidence="7 9" id="KW-0503">Monooxygenase</keyword>
<evidence type="ECO:0000256" key="5">
    <source>
        <dbReference type="ARBA" id="ARBA00023002"/>
    </source>
</evidence>
<dbReference type="PRINTS" id="PR00385">
    <property type="entry name" value="P450"/>
</dbReference>
<keyword evidence="4 8" id="KW-0479">Metal-binding</keyword>
<comment type="cofactor">
    <cofactor evidence="1 8">
        <name>heme</name>
        <dbReference type="ChEBI" id="CHEBI:30413"/>
    </cofactor>
</comment>
<dbReference type="GeneID" id="19268619"/>
<dbReference type="RefSeq" id="XP_007830378.1">
    <property type="nucleotide sequence ID" value="XM_007832187.1"/>
</dbReference>
<dbReference type="GO" id="GO:0004497">
    <property type="term" value="F:monooxygenase activity"/>
    <property type="evidence" value="ECO:0007669"/>
    <property type="project" value="UniProtKB-KW"/>
</dbReference>
<dbReference type="Gene3D" id="1.10.630.10">
    <property type="entry name" value="Cytochrome P450"/>
    <property type="match status" value="1"/>
</dbReference>
<dbReference type="InParanoid" id="W3XK10"/>
<reference evidence="11" key="1">
    <citation type="journal article" date="2015" name="BMC Genomics">
        <title>Genomic and transcriptomic analysis of the endophytic fungus Pestalotiopsis fici reveals its lifestyle and high potential for synthesis of natural products.</title>
        <authorList>
            <person name="Wang X."/>
            <person name="Zhang X."/>
            <person name="Liu L."/>
            <person name="Xiang M."/>
            <person name="Wang W."/>
            <person name="Sun X."/>
            <person name="Che Y."/>
            <person name="Guo L."/>
            <person name="Liu G."/>
            <person name="Guo L."/>
            <person name="Wang C."/>
            <person name="Yin W.B."/>
            <person name="Stadler M."/>
            <person name="Zhang X."/>
            <person name="Liu X."/>
        </authorList>
    </citation>
    <scope>NUCLEOTIDE SEQUENCE [LARGE SCALE GENOMIC DNA]</scope>
    <source>
        <strain evidence="11">W106-1 / CGMCC3.15140</strain>
    </source>
</reference>
<dbReference type="KEGG" id="pfy:PFICI_03606"/>
<dbReference type="PANTHER" id="PTHR24305:SF29">
    <property type="entry name" value="BENZOATE-PARA-HYDROXYLASE"/>
    <property type="match status" value="1"/>
</dbReference>
<dbReference type="HOGENOM" id="CLU_001570_14_11_1"/>
<evidence type="ECO:0000256" key="1">
    <source>
        <dbReference type="ARBA" id="ARBA00001971"/>
    </source>
</evidence>
<gene>
    <name evidence="10" type="ORF">PFICI_03606</name>
</gene>
<dbReference type="EMBL" id="KI912110">
    <property type="protein sequence ID" value="ETS85581.1"/>
    <property type="molecule type" value="Genomic_DNA"/>
</dbReference>
<keyword evidence="11" id="KW-1185">Reference proteome</keyword>
<dbReference type="OMA" id="MGESHRT"/>
<organism evidence="10 11">
    <name type="scientific">Pestalotiopsis fici (strain W106-1 / CGMCC3.15140)</name>
    <dbReference type="NCBI Taxonomy" id="1229662"/>
    <lineage>
        <taxon>Eukaryota</taxon>
        <taxon>Fungi</taxon>
        <taxon>Dikarya</taxon>
        <taxon>Ascomycota</taxon>
        <taxon>Pezizomycotina</taxon>
        <taxon>Sordariomycetes</taxon>
        <taxon>Xylariomycetidae</taxon>
        <taxon>Amphisphaeriales</taxon>
        <taxon>Sporocadaceae</taxon>
        <taxon>Pestalotiopsis</taxon>
    </lineage>
</organism>
<evidence type="ECO:0000256" key="2">
    <source>
        <dbReference type="ARBA" id="ARBA00010617"/>
    </source>
</evidence>
<keyword evidence="5 9" id="KW-0560">Oxidoreductase</keyword>
<dbReference type="InterPro" id="IPR001128">
    <property type="entry name" value="Cyt_P450"/>
</dbReference>
<evidence type="ECO:0000256" key="8">
    <source>
        <dbReference type="PIRSR" id="PIRSR602401-1"/>
    </source>
</evidence>
<evidence type="ECO:0000256" key="9">
    <source>
        <dbReference type="RuleBase" id="RU000461"/>
    </source>
</evidence>
<dbReference type="PROSITE" id="PS00086">
    <property type="entry name" value="CYTOCHROME_P450"/>
    <property type="match status" value="1"/>
</dbReference>
<evidence type="ECO:0000256" key="4">
    <source>
        <dbReference type="ARBA" id="ARBA00022723"/>
    </source>
</evidence>
<keyword evidence="6 8" id="KW-0408">Iron</keyword>